<keyword evidence="3" id="KW-0812">Transmembrane</keyword>
<dbReference type="InterPro" id="IPR008901">
    <property type="entry name" value="ACER"/>
</dbReference>
<keyword evidence="6" id="KW-0472">Membrane</keyword>
<keyword evidence="5" id="KW-1133">Transmembrane helix</keyword>
<evidence type="ECO:0000256" key="8">
    <source>
        <dbReference type="PIRSR" id="PIRSR608901-2"/>
    </source>
</evidence>
<dbReference type="OrthoDB" id="187171at2759"/>
<evidence type="ECO:0000256" key="3">
    <source>
        <dbReference type="ARBA" id="ARBA00022692"/>
    </source>
</evidence>
<dbReference type="PANTHER" id="PTHR46187:SF1">
    <property type="entry name" value="ALKALINE PHYTOCERAMIDASE"/>
    <property type="match status" value="1"/>
</dbReference>
<feature type="binding site" evidence="8">
    <location>
        <position position="226"/>
    </location>
    <ligand>
        <name>Zn(2+)</name>
        <dbReference type="ChEBI" id="CHEBI:29105"/>
        <note>catalytic</note>
    </ligand>
</feature>
<evidence type="ECO:0000313" key="9">
    <source>
        <dbReference type="EMBL" id="GFF21182.1"/>
    </source>
</evidence>
<evidence type="ECO:0000256" key="1">
    <source>
        <dbReference type="ARBA" id="ARBA00004141"/>
    </source>
</evidence>
<comment type="caution">
    <text evidence="9">The sequence shown here is derived from an EMBL/GenBank/DDBJ whole genome shotgun (WGS) entry which is preliminary data.</text>
</comment>
<dbReference type="EMBL" id="BLJY01000014">
    <property type="protein sequence ID" value="GFF21182.1"/>
    <property type="molecule type" value="Genomic_DNA"/>
</dbReference>
<proteinExistence type="inferred from homology"/>
<feature type="binding site" evidence="8">
    <location>
        <position position="84"/>
    </location>
    <ligand>
        <name>Zn(2+)</name>
        <dbReference type="ChEBI" id="CHEBI:29105"/>
        <note>catalytic</note>
    </ligand>
</feature>
<keyword evidence="10" id="KW-1185">Reference proteome</keyword>
<feature type="binding site" evidence="7">
    <location>
        <position position="33"/>
    </location>
    <ligand>
        <name>Ca(2+)</name>
        <dbReference type="ChEBI" id="CHEBI:29108"/>
    </ligand>
</feature>
<evidence type="ECO:0000256" key="5">
    <source>
        <dbReference type="ARBA" id="ARBA00022989"/>
    </source>
</evidence>
<keyword evidence="8" id="KW-0862">Zinc</keyword>
<comment type="similarity">
    <text evidence="2">Belongs to the alkaline ceramidase family.</text>
</comment>
<dbReference type="GO" id="GO:0046872">
    <property type="term" value="F:metal ion binding"/>
    <property type="evidence" value="ECO:0007669"/>
    <property type="project" value="UniProtKB-KW"/>
</dbReference>
<dbReference type="Pfam" id="PF05875">
    <property type="entry name" value="Ceramidase"/>
    <property type="match status" value="1"/>
</dbReference>
<feature type="binding site" evidence="8">
    <location>
        <position position="230"/>
    </location>
    <ligand>
        <name>Zn(2+)</name>
        <dbReference type="ChEBI" id="CHEBI:29105"/>
        <note>catalytic</note>
    </ligand>
</feature>
<feature type="binding site" evidence="7">
    <location>
        <position position="22"/>
    </location>
    <ligand>
        <name>Ca(2+)</name>
        <dbReference type="ChEBI" id="CHEBI:29108"/>
    </ligand>
</feature>
<keyword evidence="4" id="KW-0378">Hydrolase</keyword>
<sequence>MDTINSADCFWGAPTSKANFCEADYTISKYVAEFVNSLTNIVYIIYGIYGLRRLQRSADKYKDPLRALPYWGLIAVGLCSFAFHLSLKYHTQMMDDLSMHFATTPVLHRVLTANSNRRGSVVTAIVLGSVLLILILFHVMTDELILHSGFFVCSVTVIGLYTIRLIKRRTLPDSAARRQIWGIVKFGAAIFNLGYWFWLVDQWACAYLTKARETVGFPWALVLEFHGWWHICTGIGAYIFIAVIDLLVSGEDIGDPKQSFAWPASWASTSIFAEYGPSRAQEESEKQK</sequence>
<evidence type="ECO:0000256" key="7">
    <source>
        <dbReference type="PIRSR" id="PIRSR608901-1"/>
    </source>
</evidence>
<evidence type="ECO:0000256" key="6">
    <source>
        <dbReference type="ARBA" id="ARBA00023136"/>
    </source>
</evidence>
<organism evidence="9 10">
    <name type="scientific">Aspergillus terreus</name>
    <dbReference type="NCBI Taxonomy" id="33178"/>
    <lineage>
        <taxon>Eukaryota</taxon>
        <taxon>Fungi</taxon>
        <taxon>Dikarya</taxon>
        <taxon>Ascomycota</taxon>
        <taxon>Pezizomycotina</taxon>
        <taxon>Eurotiomycetes</taxon>
        <taxon>Eurotiomycetidae</taxon>
        <taxon>Eurotiales</taxon>
        <taxon>Aspergillaceae</taxon>
        <taxon>Aspergillus</taxon>
        <taxon>Aspergillus subgen. Circumdati</taxon>
    </lineage>
</organism>
<protein>
    <submittedName>
        <fullName evidence="9">Alkaline ceramidase family protein</fullName>
    </submittedName>
</protein>
<keyword evidence="7" id="KW-0479">Metal-binding</keyword>
<name>A0A5M3Z6Y6_ASPTE</name>
<comment type="cofactor">
    <cofactor evidence="8">
        <name>Zn(2+)</name>
        <dbReference type="ChEBI" id="CHEBI:29105"/>
    </cofactor>
</comment>
<evidence type="ECO:0000313" key="10">
    <source>
        <dbReference type="Proteomes" id="UP000452235"/>
    </source>
</evidence>
<dbReference type="GO" id="GO:0046514">
    <property type="term" value="P:ceramide catabolic process"/>
    <property type="evidence" value="ECO:0007669"/>
    <property type="project" value="TreeGrafter"/>
</dbReference>
<evidence type="ECO:0000256" key="2">
    <source>
        <dbReference type="ARBA" id="ARBA00009780"/>
    </source>
</evidence>
<dbReference type="AlphaFoldDB" id="A0A5M3Z6Y6"/>
<gene>
    <name evidence="9" type="ORF">ATEIFO6365_0014011400</name>
</gene>
<dbReference type="GO" id="GO:0016811">
    <property type="term" value="F:hydrolase activity, acting on carbon-nitrogen (but not peptide) bonds, in linear amides"/>
    <property type="evidence" value="ECO:0007669"/>
    <property type="project" value="InterPro"/>
</dbReference>
<dbReference type="VEuPathDB" id="FungiDB:ATEG_07132"/>
<evidence type="ECO:0000256" key="4">
    <source>
        <dbReference type="ARBA" id="ARBA00022801"/>
    </source>
</evidence>
<dbReference type="GO" id="GO:0005789">
    <property type="term" value="C:endoplasmic reticulum membrane"/>
    <property type="evidence" value="ECO:0007669"/>
    <property type="project" value="TreeGrafter"/>
</dbReference>
<dbReference type="GO" id="GO:0046513">
    <property type="term" value="P:ceramide biosynthetic process"/>
    <property type="evidence" value="ECO:0007669"/>
    <property type="project" value="TreeGrafter"/>
</dbReference>
<keyword evidence="7" id="KW-0106">Calcium</keyword>
<accession>A0A5M3Z6Y6</accession>
<comment type="subcellular location">
    <subcellularLocation>
        <location evidence="1">Membrane</location>
        <topology evidence="1">Multi-pass membrane protein</topology>
    </subcellularLocation>
</comment>
<dbReference type="PANTHER" id="PTHR46187">
    <property type="entry name" value="ALKALINE CERAMIDASE 3"/>
    <property type="match status" value="1"/>
</dbReference>
<dbReference type="Proteomes" id="UP000452235">
    <property type="component" value="Unassembled WGS sequence"/>
</dbReference>
<reference evidence="9 10" key="1">
    <citation type="submission" date="2020-01" db="EMBL/GenBank/DDBJ databases">
        <title>Aspergillus terreus IFO 6365 whole genome shotgun sequence.</title>
        <authorList>
            <person name="Kanamasa S."/>
            <person name="Takahashi H."/>
        </authorList>
    </citation>
    <scope>NUCLEOTIDE SEQUENCE [LARGE SCALE GENOMIC DNA]</scope>
    <source>
        <strain evidence="9 10">IFO 6365</strain>
    </source>
</reference>